<evidence type="ECO:0000313" key="2">
    <source>
        <dbReference type="EMBL" id="TCP06698.1"/>
    </source>
</evidence>
<name>A0AA46DDM9_9BURK</name>
<dbReference type="Proteomes" id="UP000294772">
    <property type="component" value="Unassembled WGS sequence"/>
</dbReference>
<dbReference type="SUPFAM" id="SSF50952">
    <property type="entry name" value="Soluble quinoprotein glucose dehydrogenase"/>
    <property type="match status" value="1"/>
</dbReference>
<organism evidence="2 3">
    <name type="scientific">Caldimonas thermodepolymerans</name>
    <dbReference type="NCBI Taxonomy" id="215580"/>
    <lineage>
        <taxon>Bacteria</taxon>
        <taxon>Pseudomonadati</taxon>
        <taxon>Pseudomonadota</taxon>
        <taxon>Betaproteobacteria</taxon>
        <taxon>Burkholderiales</taxon>
        <taxon>Sphaerotilaceae</taxon>
        <taxon>Caldimonas</taxon>
    </lineage>
</organism>
<sequence>MVSPRGELEPWSIAGVPAVDHRDHGGLLDVLVDREFAANRYVYLSYTEAGSGADAGRNGVAVARGRLDGDARTLDDVEVIFRQAPKVQSGENLGGRLAQSADGMLFLTLGDRREEAERVKAQDLSTHHGKVVRIRRDGSVPPDNPFVQTPGARPEIWSYGHRNPQGIFLHPTSGEVWTCEHGPFGGDEVNITRAGRNYGWPVITYGCEYDTCAPIGEGTAKEGMEQPLTWWAPVSIAPSNCFIYDGDRYPGWRGDLLVGALAGMALWRIVLRGPATAPTVVQREPLFASLGQRLRDARQGPDGRIYLLTDGAPATIYRLEA</sequence>
<dbReference type="PANTHER" id="PTHR19328">
    <property type="entry name" value="HEDGEHOG-INTERACTING PROTEIN"/>
    <property type="match status" value="1"/>
</dbReference>
<dbReference type="InterPro" id="IPR012938">
    <property type="entry name" value="Glc/Sorbosone_DH"/>
</dbReference>
<dbReference type="AlphaFoldDB" id="A0AA46DDM9"/>
<gene>
    <name evidence="2" type="ORF">EV676_106182</name>
</gene>
<dbReference type="Pfam" id="PF07995">
    <property type="entry name" value="GSDH"/>
    <property type="match status" value="1"/>
</dbReference>
<accession>A0AA46DDM9</accession>
<dbReference type="PANTHER" id="PTHR19328:SF75">
    <property type="entry name" value="ALDOSE SUGAR DEHYDROGENASE YLII"/>
    <property type="match status" value="1"/>
</dbReference>
<dbReference type="Gene3D" id="2.120.10.30">
    <property type="entry name" value="TolB, C-terminal domain"/>
    <property type="match status" value="1"/>
</dbReference>
<comment type="caution">
    <text evidence="2">The sequence shown here is derived from an EMBL/GenBank/DDBJ whole genome shotgun (WGS) entry which is preliminary data.</text>
</comment>
<dbReference type="EMBL" id="SLXF01000006">
    <property type="protein sequence ID" value="TCP06698.1"/>
    <property type="molecule type" value="Genomic_DNA"/>
</dbReference>
<proteinExistence type="predicted"/>
<reference evidence="2 3" key="1">
    <citation type="submission" date="2019-03" db="EMBL/GenBank/DDBJ databases">
        <title>Genomic Encyclopedia of Type Strains, Phase IV (KMG-IV): sequencing the most valuable type-strain genomes for metagenomic binning, comparative biology and taxonomic classification.</title>
        <authorList>
            <person name="Goeker M."/>
        </authorList>
    </citation>
    <scope>NUCLEOTIDE SEQUENCE [LARGE SCALE GENOMIC DNA]</scope>
    <source>
        <strain evidence="2 3">DSM 15264</strain>
    </source>
</reference>
<protein>
    <submittedName>
        <fullName evidence="2">Glucose/arabinose dehydrogenase</fullName>
    </submittedName>
</protein>
<evidence type="ECO:0000259" key="1">
    <source>
        <dbReference type="Pfam" id="PF07995"/>
    </source>
</evidence>
<evidence type="ECO:0000313" key="3">
    <source>
        <dbReference type="Proteomes" id="UP000294772"/>
    </source>
</evidence>
<dbReference type="InterPro" id="IPR011041">
    <property type="entry name" value="Quinoprot_gluc/sorb_DH_b-prop"/>
</dbReference>
<feature type="domain" description="Glucose/Sorbosone dehydrogenase" evidence="1">
    <location>
        <begin position="5"/>
        <end position="318"/>
    </location>
</feature>
<dbReference type="InterPro" id="IPR011042">
    <property type="entry name" value="6-blade_b-propeller_TolB-like"/>
</dbReference>